<dbReference type="EMBL" id="BAABJQ010000015">
    <property type="protein sequence ID" value="GAA5191123.1"/>
    <property type="molecule type" value="Genomic_DNA"/>
</dbReference>
<evidence type="ECO:0000256" key="1">
    <source>
        <dbReference type="ARBA" id="ARBA00023015"/>
    </source>
</evidence>
<dbReference type="SUPFAM" id="SSF46785">
    <property type="entry name" value="Winged helix' DNA-binding domain"/>
    <property type="match status" value="1"/>
</dbReference>
<keyword evidence="2" id="KW-0238">DNA-binding</keyword>
<keyword evidence="1" id="KW-0805">Transcription regulation</keyword>
<reference evidence="7" key="1">
    <citation type="journal article" date="2019" name="Int. J. Syst. Evol. Microbiol.">
        <title>The Global Catalogue of Microorganisms (GCM) 10K type strain sequencing project: providing services to taxonomists for standard genome sequencing and annotation.</title>
        <authorList>
            <consortium name="The Broad Institute Genomics Platform"/>
            <consortium name="The Broad Institute Genome Sequencing Center for Infectious Disease"/>
            <person name="Wu L."/>
            <person name="Ma J."/>
        </authorList>
    </citation>
    <scope>NUCLEOTIDE SEQUENCE [LARGE SCALE GENOMIC DNA]</scope>
    <source>
        <strain evidence="7">JCM 18304</strain>
    </source>
</reference>
<evidence type="ECO:0000256" key="3">
    <source>
        <dbReference type="ARBA" id="ARBA00023163"/>
    </source>
</evidence>
<evidence type="ECO:0000256" key="4">
    <source>
        <dbReference type="SAM" id="MobiDB-lite"/>
    </source>
</evidence>
<feature type="domain" description="HTH asnC-type" evidence="5">
    <location>
        <begin position="29"/>
        <end position="90"/>
    </location>
</feature>
<dbReference type="SMART" id="SM00344">
    <property type="entry name" value="HTH_ASNC"/>
    <property type="match status" value="1"/>
</dbReference>
<dbReference type="InterPro" id="IPR000485">
    <property type="entry name" value="AsnC-type_HTH_dom"/>
</dbReference>
<dbReference type="InterPro" id="IPR011008">
    <property type="entry name" value="Dimeric_a/b-barrel"/>
</dbReference>
<comment type="caution">
    <text evidence="6">The sequence shown here is derived from an EMBL/GenBank/DDBJ whole genome shotgun (WGS) entry which is preliminary data.</text>
</comment>
<feature type="region of interest" description="Disordered" evidence="4">
    <location>
        <begin position="1"/>
        <end position="23"/>
    </location>
</feature>
<dbReference type="PANTHER" id="PTHR30154:SF34">
    <property type="entry name" value="TRANSCRIPTIONAL REGULATOR AZLB"/>
    <property type="match status" value="1"/>
</dbReference>
<dbReference type="PRINTS" id="PR00033">
    <property type="entry name" value="HTHASNC"/>
</dbReference>
<sequence>MLADGGREEHVHGGDPVTSPESGRLAVRLDDVDRAIIGELVRDGRMSIRALADKVHISRANAYSRVGRLVEEGAITGFTAVLDPSRVGLSTAAFINLTIDQSAWRSVAEKLREVPYVDHIALVGGDYDVLVSVQAPDNVALRSVVLERLNSIPGVRSTRTWLVFEESKGVGVNWQA</sequence>
<name>A0ABP9S5I2_9ACTN</name>
<proteinExistence type="predicted"/>
<dbReference type="InterPro" id="IPR019888">
    <property type="entry name" value="Tscrpt_reg_AsnC-like"/>
</dbReference>
<accession>A0ABP9S5I2</accession>
<dbReference type="PANTHER" id="PTHR30154">
    <property type="entry name" value="LEUCINE-RESPONSIVE REGULATORY PROTEIN"/>
    <property type="match status" value="1"/>
</dbReference>
<evidence type="ECO:0000259" key="5">
    <source>
        <dbReference type="PROSITE" id="PS50956"/>
    </source>
</evidence>
<feature type="compositionally biased region" description="Basic and acidic residues" evidence="4">
    <location>
        <begin position="1"/>
        <end position="13"/>
    </location>
</feature>
<dbReference type="InterPro" id="IPR036388">
    <property type="entry name" value="WH-like_DNA-bd_sf"/>
</dbReference>
<dbReference type="SUPFAM" id="SSF54909">
    <property type="entry name" value="Dimeric alpha+beta barrel"/>
    <property type="match status" value="1"/>
</dbReference>
<dbReference type="Gene3D" id="3.30.70.920">
    <property type="match status" value="1"/>
</dbReference>
<dbReference type="InterPro" id="IPR019887">
    <property type="entry name" value="Tscrpt_reg_AsnC/Lrp_C"/>
</dbReference>
<dbReference type="Gene3D" id="1.10.10.10">
    <property type="entry name" value="Winged helix-like DNA-binding domain superfamily/Winged helix DNA-binding domain"/>
    <property type="match status" value="1"/>
</dbReference>
<protein>
    <submittedName>
        <fullName evidence="6">Lrp/AsnC family transcriptional regulator</fullName>
    </submittedName>
</protein>
<dbReference type="Proteomes" id="UP001501570">
    <property type="component" value="Unassembled WGS sequence"/>
</dbReference>
<gene>
    <name evidence="6" type="ORF">GCM10023322_47770</name>
</gene>
<evidence type="ECO:0000313" key="7">
    <source>
        <dbReference type="Proteomes" id="UP001501570"/>
    </source>
</evidence>
<evidence type="ECO:0000313" key="6">
    <source>
        <dbReference type="EMBL" id="GAA5191123.1"/>
    </source>
</evidence>
<dbReference type="Pfam" id="PF13404">
    <property type="entry name" value="HTH_AsnC-type"/>
    <property type="match status" value="1"/>
</dbReference>
<organism evidence="6 7">
    <name type="scientific">Rugosimonospora acidiphila</name>
    <dbReference type="NCBI Taxonomy" id="556531"/>
    <lineage>
        <taxon>Bacteria</taxon>
        <taxon>Bacillati</taxon>
        <taxon>Actinomycetota</taxon>
        <taxon>Actinomycetes</taxon>
        <taxon>Micromonosporales</taxon>
        <taxon>Micromonosporaceae</taxon>
        <taxon>Rugosimonospora</taxon>
    </lineage>
</organism>
<dbReference type="InterPro" id="IPR036390">
    <property type="entry name" value="WH_DNA-bd_sf"/>
</dbReference>
<dbReference type="PROSITE" id="PS50956">
    <property type="entry name" value="HTH_ASNC_2"/>
    <property type="match status" value="1"/>
</dbReference>
<dbReference type="Pfam" id="PF01037">
    <property type="entry name" value="AsnC_trans_reg"/>
    <property type="match status" value="1"/>
</dbReference>
<keyword evidence="7" id="KW-1185">Reference proteome</keyword>
<keyword evidence="3" id="KW-0804">Transcription</keyword>
<evidence type="ECO:0000256" key="2">
    <source>
        <dbReference type="ARBA" id="ARBA00023125"/>
    </source>
</evidence>